<proteinExistence type="predicted"/>
<keyword evidence="2" id="KW-1185">Reference proteome</keyword>
<reference evidence="2" key="1">
    <citation type="journal article" date="2019" name="Int. J. Syst. Evol. Microbiol.">
        <title>The Global Catalogue of Microorganisms (GCM) 10K type strain sequencing project: providing services to taxonomists for standard genome sequencing and annotation.</title>
        <authorList>
            <consortium name="The Broad Institute Genomics Platform"/>
            <consortium name="The Broad Institute Genome Sequencing Center for Infectious Disease"/>
            <person name="Wu L."/>
            <person name="Ma J."/>
        </authorList>
    </citation>
    <scope>NUCLEOTIDE SEQUENCE [LARGE SCALE GENOMIC DNA]</scope>
    <source>
        <strain evidence="2">KCTC 42964</strain>
    </source>
</reference>
<dbReference type="NCBIfam" id="NF004347">
    <property type="entry name" value="PRK05728.1-4"/>
    <property type="match status" value="1"/>
</dbReference>
<dbReference type="EMBL" id="JBHRTR010000003">
    <property type="protein sequence ID" value="MFC3225652.1"/>
    <property type="molecule type" value="Genomic_DNA"/>
</dbReference>
<dbReference type="GO" id="GO:0003887">
    <property type="term" value="F:DNA-directed DNA polymerase activity"/>
    <property type="evidence" value="ECO:0007669"/>
    <property type="project" value="UniProtKB-EC"/>
</dbReference>
<dbReference type="Gene3D" id="3.40.50.10110">
    <property type="entry name" value="DNA polymerase III subunit chi"/>
    <property type="match status" value="1"/>
</dbReference>
<accession>A0ABV7KTH6</accession>
<dbReference type="InterPro" id="IPR036768">
    <property type="entry name" value="PolIII_chi_sf"/>
</dbReference>
<dbReference type="PANTHER" id="PTHR38767">
    <property type="entry name" value="DNA POLYMERASE III SUBUNIT CHI"/>
    <property type="match status" value="1"/>
</dbReference>
<dbReference type="PANTHER" id="PTHR38767:SF1">
    <property type="entry name" value="DNA POLYMERASE III SUBUNIT CHI"/>
    <property type="match status" value="1"/>
</dbReference>
<name>A0ABV7KTH6_9PROT</name>
<dbReference type="Pfam" id="PF04364">
    <property type="entry name" value="DNA_pol3_chi"/>
    <property type="match status" value="1"/>
</dbReference>
<organism evidence="1 2">
    <name type="scientific">Marinibaculum pumilum</name>
    <dbReference type="NCBI Taxonomy" id="1766165"/>
    <lineage>
        <taxon>Bacteria</taxon>
        <taxon>Pseudomonadati</taxon>
        <taxon>Pseudomonadota</taxon>
        <taxon>Alphaproteobacteria</taxon>
        <taxon>Rhodospirillales</taxon>
        <taxon>Rhodospirillaceae</taxon>
        <taxon>Marinibaculum</taxon>
    </lineage>
</organism>
<comment type="caution">
    <text evidence="1">The sequence shown here is derived from an EMBL/GenBank/DDBJ whole genome shotgun (WGS) entry which is preliminary data.</text>
</comment>
<protein>
    <submittedName>
        <fullName evidence="1">DNA polymerase III subunit chi</fullName>
        <ecNumber evidence="1">2.7.7.7</ecNumber>
    </submittedName>
</protein>
<evidence type="ECO:0000313" key="1">
    <source>
        <dbReference type="EMBL" id="MFC3225652.1"/>
    </source>
</evidence>
<evidence type="ECO:0000313" key="2">
    <source>
        <dbReference type="Proteomes" id="UP001595528"/>
    </source>
</evidence>
<dbReference type="EC" id="2.7.7.7" evidence="1"/>
<dbReference type="Proteomes" id="UP001595528">
    <property type="component" value="Unassembled WGS sequence"/>
</dbReference>
<keyword evidence="1" id="KW-0808">Transferase</keyword>
<sequence length="150" mass="16713">MPEVHFYHLERLPLEKALPQLLEKCLQRGWRAVVRASTPERVEALTGQLWDYDRESFLPHGSAQDGEAAAQPIWLTHQAENPNGAQVLFLVDGADLEAAEGYERVCDLFDGSDSGAVAAARDRWRKAKAAGASLKYWQHGEKGWENRASG</sequence>
<dbReference type="InterPro" id="IPR007459">
    <property type="entry name" value="DNA_pol3_chi"/>
</dbReference>
<gene>
    <name evidence="1" type="ORF">ACFOGJ_00315</name>
</gene>
<keyword evidence="1" id="KW-0548">Nucleotidyltransferase</keyword>
<dbReference type="RefSeq" id="WP_379897386.1">
    <property type="nucleotide sequence ID" value="NZ_JBHRTR010000003.1"/>
</dbReference>
<dbReference type="SUPFAM" id="SSF102400">
    <property type="entry name" value="DNA polymerase III chi subunit"/>
    <property type="match status" value="1"/>
</dbReference>